<dbReference type="RefSeq" id="WP_041272200.1">
    <property type="nucleotide sequence ID" value="NZ_LOCK01000021.1"/>
</dbReference>
<feature type="transmembrane region" description="Helical" evidence="1">
    <location>
        <begin position="228"/>
        <end position="247"/>
    </location>
</feature>
<evidence type="ECO:0000313" key="2">
    <source>
        <dbReference type="EMBL" id="KTE91624.1"/>
    </source>
</evidence>
<accession>A0A0W1JKC9</accession>
<sequence length="254" mass="27744">MMSINEVKTGTSTLSQMILKQYGYKLKGHSGLIYSLIIVQLLAILLSLGSSSGMSSNSDLISIAVRTYTGDILLICSLLWLMVVASLLGSQPYRSMEFSVVNNRLVSHASNILLLVTYAVYAGVTSTLAVIIHRLILSATLKEGEFLFGGLQIIPQDLLLGIFVATLYFILVAATVYLIQSFSLHSKGLGIILWICFFAFGFGTVRIFDFNLGKVLEFYAAETSLGVFVLKVFCTAVLFFGSSMLITKGMEAKR</sequence>
<feature type="transmembrane region" description="Helical" evidence="1">
    <location>
        <begin position="111"/>
        <end position="138"/>
    </location>
</feature>
<feature type="transmembrane region" description="Helical" evidence="1">
    <location>
        <begin position="32"/>
        <end position="52"/>
    </location>
</feature>
<keyword evidence="1" id="KW-0472">Membrane</keyword>
<name>A0A0W1JKC9_DESHA</name>
<feature type="transmembrane region" description="Helical" evidence="1">
    <location>
        <begin position="72"/>
        <end position="90"/>
    </location>
</feature>
<organism evidence="2 3">
    <name type="scientific">Desulfitobacterium hafniense</name>
    <name type="common">Desulfitobacterium frappieri</name>
    <dbReference type="NCBI Taxonomy" id="49338"/>
    <lineage>
        <taxon>Bacteria</taxon>
        <taxon>Bacillati</taxon>
        <taxon>Bacillota</taxon>
        <taxon>Clostridia</taxon>
        <taxon>Eubacteriales</taxon>
        <taxon>Desulfitobacteriaceae</taxon>
        <taxon>Desulfitobacterium</taxon>
    </lineage>
</organism>
<dbReference type="AlphaFoldDB" id="A0A0W1JKC9"/>
<reference evidence="2 3" key="1">
    <citation type="submission" date="2015-12" db="EMBL/GenBank/DDBJ databases">
        <title>Draft Genome Sequence of Desulfitobacterium hafniense Strain DH, a Sulfate-reducing Bacterium Isolated from Paddy Soils.</title>
        <authorList>
            <person name="Bao P."/>
            <person name="Zhang X."/>
            <person name="Li G."/>
        </authorList>
    </citation>
    <scope>NUCLEOTIDE SEQUENCE [LARGE SCALE GENOMIC DNA]</scope>
    <source>
        <strain evidence="2 3">DH</strain>
    </source>
</reference>
<feature type="transmembrane region" description="Helical" evidence="1">
    <location>
        <begin position="191"/>
        <end position="208"/>
    </location>
</feature>
<proteinExistence type="predicted"/>
<comment type="caution">
    <text evidence="2">The sequence shown here is derived from an EMBL/GenBank/DDBJ whole genome shotgun (WGS) entry which is preliminary data.</text>
</comment>
<dbReference type="EMBL" id="LOCK01000021">
    <property type="protein sequence ID" value="KTE91624.1"/>
    <property type="molecule type" value="Genomic_DNA"/>
</dbReference>
<protein>
    <submittedName>
        <fullName evidence="2">Uncharacterized protein</fullName>
    </submittedName>
</protein>
<gene>
    <name evidence="2" type="ORF">AT727_21125</name>
</gene>
<evidence type="ECO:0000256" key="1">
    <source>
        <dbReference type="SAM" id="Phobius"/>
    </source>
</evidence>
<keyword evidence="1" id="KW-1133">Transmembrane helix</keyword>
<keyword evidence="1" id="KW-0812">Transmembrane</keyword>
<feature type="transmembrane region" description="Helical" evidence="1">
    <location>
        <begin position="158"/>
        <end position="179"/>
    </location>
</feature>
<dbReference type="Proteomes" id="UP000054623">
    <property type="component" value="Unassembled WGS sequence"/>
</dbReference>
<dbReference type="OrthoDB" id="1795989at2"/>
<evidence type="ECO:0000313" key="3">
    <source>
        <dbReference type="Proteomes" id="UP000054623"/>
    </source>
</evidence>